<evidence type="ECO:0000313" key="3">
    <source>
        <dbReference type="Proteomes" id="UP000198666"/>
    </source>
</evidence>
<dbReference type="PANTHER" id="PTHR11373:SF4">
    <property type="entry name" value="DEOXYNUCLEOSIDE TRIPHOSPHATE TRIPHOSPHOHYDROLASE SAMHD1"/>
    <property type="match status" value="1"/>
</dbReference>
<evidence type="ECO:0000313" key="2">
    <source>
        <dbReference type="EMBL" id="SDD35575.1"/>
    </source>
</evidence>
<organism evidence="2 3">
    <name type="scientific">Terribacillus halophilus</name>
    <dbReference type="NCBI Taxonomy" id="361279"/>
    <lineage>
        <taxon>Bacteria</taxon>
        <taxon>Bacillati</taxon>
        <taxon>Bacillota</taxon>
        <taxon>Bacilli</taxon>
        <taxon>Bacillales</taxon>
        <taxon>Bacillaceae</taxon>
        <taxon>Terribacillus</taxon>
    </lineage>
</organism>
<dbReference type="CDD" id="cd00077">
    <property type="entry name" value="HDc"/>
    <property type="match status" value="1"/>
</dbReference>
<dbReference type="STRING" id="361279.SAMN05421663_109146"/>
<accession>A0A1G6U4V6</accession>
<dbReference type="SMART" id="SM00471">
    <property type="entry name" value="HDc"/>
    <property type="match status" value="1"/>
</dbReference>
<dbReference type="PANTHER" id="PTHR11373">
    <property type="entry name" value="DEOXYNUCLEOSIDE TRIPHOSPHATE TRIPHOSPHOHYDROLASE"/>
    <property type="match status" value="1"/>
</dbReference>
<dbReference type="PROSITE" id="PS51831">
    <property type="entry name" value="HD"/>
    <property type="match status" value="1"/>
</dbReference>
<protein>
    <recommendedName>
        <fullName evidence="1">HD domain-containing protein</fullName>
    </recommendedName>
</protein>
<dbReference type="GO" id="GO:0008832">
    <property type="term" value="F:dGTPase activity"/>
    <property type="evidence" value="ECO:0007669"/>
    <property type="project" value="TreeGrafter"/>
</dbReference>
<dbReference type="InterPro" id="IPR003607">
    <property type="entry name" value="HD/PDEase_dom"/>
</dbReference>
<dbReference type="Pfam" id="PF01966">
    <property type="entry name" value="HD"/>
    <property type="match status" value="1"/>
</dbReference>
<dbReference type="AlphaFoldDB" id="A0A1G6U4V6"/>
<dbReference type="RefSeq" id="WP_093728139.1">
    <property type="nucleotide sequence ID" value="NZ_FMZB01000009.1"/>
</dbReference>
<evidence type="ECO:0000259" key="1">
    <source>
        <dbReference type="PROSITE" id="PS51831"/>
    </source>
</evidence>
<sequence length="323" mass="36680">MKRDTLIQEPLYPPIKPHQWEGELFQSTSVRRLKHLAHFGAGSLVTSVVHSRFEHTVGVWKLAAHFFPDDDLLRAAAILHDIGHLPFSHAVEEALEYDHHQITEQYILGEDITKILGNASIESADVVEYLRNPSVLTGRNHVLGIDHLDSFFRDTYMFCNTEVPPHHILPKLTCTEQGIDTDLETGLYLLKLIKQDHELFLSPFLVGADRLLAEAIKSHWNEQSGDADRQVFAKLTDMDVVAMLQSSSSFHAKRIIRTLLYESDKINISEPRGYPIHIRKIYAKAPQCNGQRLTEISKEAHELIDGLSDLTFNRHVSIDTQAV</sequence>
<dbReference type="EMBL" id="FMZB01000009">
    <property type="protein sequence ID" value="SDD35575.1"/>
    <property type="molecule type" value="Genomic_DNA"/>
</dbReference>
<dbReference type="InterPro" id="IPR050135">
    <property type="entry name" value="dGTPase-like"/>
</dbReference>
<dbReference type="SUPFAM" id="SSF109604">
    <property type="entry name" value="HD-domain/PDEase-like"/>
    <property type="match status" value="1"/>
</dbReference>
<dbReference type="GO" id="GO:0006203">
    <property type="term" value="P:dGTP catabolic process"/>
    <property type="evidence" value="ECO:0007669"/>
    <property type="project" value="TreeGrafter"/>
</dbReference>
<proteinExistence type="predicted"/>
<reference evidence="3" key="1">
    <citation type="submission" date="2016-10" db="EMBL/GenBank/DDBJ databases">
        <authorList>
            <person name="Varghese N."/>
            <person name="Submissions S."/>
        </authorList>
    </citation>
    <scope>NUCLEOTIDE SEQUENCE [LARGE SCALE GENOMIC DNA]</scope>
    <source>
        <strain evidence="3">DSM 21620</strain>
    </source>
</reference>
<keyword evidence="3" id="KW-1185">Reference proteome</keyword>
<gene>
    <name evidence="2" type="ORF">SAMN05421663_109146</name>
</gene>
<dbReference type="OrthoDB" id="9803619at2"/>
<dbReference type="Gene3D" id="1.10.3210.10">
    <property type="entry name" value="Hypothetical protein af1432"/>
    <property type="match status" value="1"/>
</dbReference>
<dbReference type="Proteomes" id="UP000198666">
    <property type="component" value="Unassembled WGS sequence"/>
</dbReference>
<name>A0A1G6U4V6_9BACI</name>
<feature type="domain" description="HD" evidence="1">
    <location>
        <begin position="52"/>
        <end position="158"/>
    </location>
</feature>
<dbReference type="InterPro" id="IPR006674">
    <property type="entry name" value="HD_domain"/>
</dbReference>